<accession>A0A6L2NMW0</accession>
<gene>
    <name evidence="1" type="ORF">Tci_058955</name>
</gene>
<dbReference type="PANTHER" id="PTHR15555:SF0">
    <property type="entry name" value="ZINC FINGER HIT DOMAIN-CONTAINING PROTEIN 2"/>
    <property type="match status" value="1"/>
</dbReference>
<dbReference type="InterPro" id="IPR039646">
    <property type="entry name" value="ZNHIT2"/>
</dbReference>
<dbReference type="AlphaFoldDB" id="A0A6L2NMW0"/>
<reference evidence="1" key="1">
    <citation type="journal article" date="2019" name="Sci. Rep.">
        <title>Draft genome of Tanacetum cinerariifolium, the natural source of mosquito coil.</title>
        <authorList>
            <person name="Yamashiro T."/>
            <person name="Shiraishi A."/>
            <person name="Satake H."/>
            <person name="Nakayama K."/>
        </authorList>
    </citation>
    <scope>NUCLEOTIDE SEQUENCE</scope>
</reference>
<name>A0A6L2NMW0_TANCI</name>
<protein>
    <submittedName>
        <fullName evidence="1">Zinc finger HIT domain-containing protein 2 isoform X2</fullName>
    </submittedName>
</protein>
<organism evidence="1">
    <name type="scientific">Tanacetum cinerariifolium</name>
    <name type="common">Dalmatian daisy</name>
    <name type="synonym">Chrysanthemum cinerariifolium</name>
    <dbReference type="NCBI Taxonomy" id="118510"/>
    <lineage>
        <taxon>Eukaryota</taxon>
        <taxon>Viridiplantae</taxon>
        <taxon>Streptophyta</taxon>
        <taxon>Embryophyta</taxon>
        <taxon>Tracheophyta</taxon>
        <taxon>Spermatophyta</taxon>
        <taxon>Magnoliopsida</taxon>
        <taxon>eudicotyledons</taxon>
        <taxon>Gunneridae</taxon>
        <taxon>Pentapetalae</taxon>
        <taxon>asterids</taxon>
        <taxon>campanulids</taxon>
        <taxon>Asterales</taxon>
        <taxon>Asteraceae</taxon>
        <taxon>Asteroideae</taxon>
        <taxon>Anthemideae</taxon>
        <taxon>Anthemidinae</taxon>
        <taxon>Tanacetum</taxon>
    </lineage>
</organism>
<dbReference type="EMBL" id="BKCJ010009440">
    <property type="protein sequence ID" value="GEU86977.1"/>
    <property type="molecule type" value="Genomic_DNA"/>
</dbReference>
<evidence type="ECO:0000313" key="1">
    <source>
        <dbReference type="EMBL" id="GEU86977.1"/>
    </source>
</evidence>
<sequence length="171" mass="19202">MEIGNHTLWGQPSISSVLGHNGQPETVSEALSYCLEQMCSPAFRHMGGSQFGLGILEDVVSLMSLGGDGLVCGLCDLHRKIRAETLRREITMTDDDNRGYWRWDARKNKENYKKGRGRGRVVGEMVAVKRSEMMVVPKEDDGELTEMRTKYFSRDLLQITGMAIEIVSISM</sequence>
<comment type="caution">
    <text evidence="1">The sequence shown here is derived from an EMBL/GenBank/DDBJ whole genome shotgun (WGS) entry which is preliminary data.</text>
</comment>
<dbReference type="PANTHER" id="PTHR15555">
    <property type="entry name" value="ZINC FINGER HIT DOMAIN CONTAINING PROTEIN 2 PROTEIN FON -RELATED"/>
    <property type="match status" value="1"/>
</dbReference>
<proteinExistence type="predicted"/>